<organism evidence="2 3">
    <name type="scientific">Nesidiocoris tenuis</name>
    <dbReference type="NCBI Taxonomy" id="355587"/>
    <lineage>
        <taxon>Eukaryota</taxon>
        <taxon>Metazoa</taxon>
        <taxon>Ecdysozoa</taxon>
        <taxon>Arthropoda</taxon>
        <taxon>Hexapoda</taxon>
        <taxon>Insecta</taxon>
        <taxon>Pterygota</taxon>
        <taxon>Neoptera</taxon>
        <taxon>Paraneoptera</taxon>
        <taxon>Hemiptera</taxon>
        <taxon>Heteroptera</taxon>
        <taxon>Panheteroptera</taxon>
        <taxon>Cimicomorpha</taxon>
        <taxon>Miridae</taxon>
        <taxon>Dicyphina</taxon>
        <taxon>Nesidiocoris</taxon>
    </lineage>
</organism>
<evidence type="ECO:0000313" key="3">
    <source>
        <dbReference type="Proteomes" id="UP000479000"/>
    </source>
</evidence>
<feature type="compositionally biased region" description="Low complexity" evidence="1">
    <location>
        <begin position="117"/>
        <end position="127"/>
    </location>
</feature>
<reference evidence="2 3" key="1">
    <citation type="submission" date="2020-02" db="EMBL/GenBank/DDBJ databases">
        <authorList>
            <person name="Ferguson B K."/>
        </authorList>
    </citation>
    <scope>NUCLEOTIDE SEQUENCE [LARGE SCALE GENOMIC DNA]</scope>
</reference>
<feature type="compositionally biased region" description="Pro residues" evidence="1">
    <location>
        <begin position="128"/>
        <end position="151"/>
    </location>
</feature>
<gene>
    <name evidence="2" type="ORF">NTEN_LOCUS3397</name>
</gene>
<dbReference type="EMBL" id="CADCXU010005338">
    <property type="protein sequence ID" value="CAA9997043.1"/>
    <property type="molecule type" value="Genomic_DNA"/>
</dbReference>
<name>A0A6H5G4Q3_9HEMI</name>
<evidence type="ECO:0000256" key="1">
    <source>
        <dbReference type="SAM" id="MobiDB-lite"/>
    </source>
</evidence>
<keyword evidence="3" id="KW-1185">Reference proteome</keyword>
<sequence>MEYLHIHETIKYLNVLKTLAGSLLKMNIHKTHPKQKTKPRKKFKDGVFRKLFLNVELVSQHERHYHQLHHQYRHRQQIRLILTNHQHHHHHQRHNHQHHHPHQHCKHHHHHQHHRPTTSSTTTTTSTAPPPVAPPSASPPPPATPPPPPPHNQSMLDEIENKTANSWALGGINSRFNRVFLVRGASLNDRHSNDLKRRQNIGWFCLTYHGHRSPTLEGLERPVQRGAVYSIKARRIFWSVRCCTFVMLGLRAVPLDEQFIETRTRSIRQILDSPGQ</sequence>
<feature type="non-terminal residue" evidence="2">
    <location>
        <position position="276"/>
    </location>
</feature>
<evidence type="ECO:0000313" key="2">
    <source>
        <dbReference type="EMBL" id="CAA9997043.1"/>
    </source>
</evidence>
<protein>
    <submittedName>
        <fullName evidence="2">Uncharacterized protein</fullName>
    </submittedName>
</protein>
<proteinExistence type="predicted"/>
<feature type="compositionally biased region" description="Basic residues" evidence="1">
    <location>
        <begin position="85"/>
        <end position="116"/>
    </location>
</feature>
<dbReference type="AlphaFoldDB" id="A0A6H5G4Q3"/>
<feature type="region of interest" description="Disordered" evidence="1">
    <location>
        <begin position="85"/>
        <end position="156"/>
    </location>
</feature>
<dbReference type="Proteomes" id="UP000479000">
    <property type="component" value="Unassembled WGS sequence"/>
</dbReference>
<accession>A0A6H5G4Q3</accession>